<comment type="caution">
    <text evidence="1">The sequence shown here is derived from an EMBL/GenBank/DDBJ whole genome shotgun (WGS) entry which is preliminary data.</text>
</comment>
<evidence type="ECO:0000313" key="2">
    <source>
        <dbReference type="Proteomes" id="UP001056120"/>
    </source>
</evidence>
<keyword evidence="2" id="KW-1185">Reference proteome</keyword>
<evidence type="ECO:0000313" key="1">
    <source>
        <dbReference type="EMBL" id="KAI3675389.1"/>
    </source>
</evidence>
<protein>
    <submittedName>
        <fullName evidence="1">Uncharacterized protein</fullName>
    </submittedName>
</protein>
<sequence length="120" mass="13573">MTAAGTFFRFINSNSFGIVNGTVSDEYLKNLHHFQVRILGRKVPPASTCRLAHFNSPPISGLFQTQIQIQFLIHLHFIFTYLVNLNPHTSIHLGGSVFVQDFTICRLSYDLPMHLNLISA</sequence>
<reference evidence="1 2" key="2">
    <citation type="journal article" date="2022" name="Mol. Ecol. Resour.">
        <title>The genomes of chicory, endive, great burdock and yacon provide insights into Asteraceae paleo-polyploidization history and plant inulin production.</title>
        <authorList>
            <person name="Fan W."/>
            <person name="Wang S."/>
            <person name="Wang H."/>
            <person name="Wang A."/>
            <person name="Jiang F."/>
            <person name="Liu H."/>
            <person name="Zhao H."/>
            <person name="Xu D."/>
            <person name="Zhang Y."/>
        </authorList>
    </citation>
    <scope>NUCLEOTIDE SEQUENCE [LARGE SCALE GENOMIC DNA]</scope>
    <source>
        <strain evidence="2">cv. Yunnan</strain>
        <tissue evidence="1">Leaves</tissue>
    </source>
</reference>
<dbReference type="Proteomes" id="UP001056120">
    <property type="component" value="Linkage Group LG29"/>
</dbReference>
<organism evidence="1 2">
    <name type="scientific">Smallanthus sonchifolius</name>
    <dbReference type="NCBI Taxonomy" id="185202"/>
    <lineage>
        <taxon>Eukaryota</taxon>
        <taxon>Viridiplantae</taxon>
        <taxon>Streptophyta</taxon>
        <taxon>Embryophyta</taxon>
        <taxon>Tracheophyta</taxon>
        <taxon>Spermatophyta</taxon>
        <taxon>Magnoliopsida</taxon>
        <taxon>eudicotyledons</taxon>
        <taxon>Gunneridae</taxon>
        <taxon>Pentapetalae</taxon>
        <taxon>asterids</taxon>
        <taxon>campanulids</taxon>
        <taxon>Asterales</taxon>
        <taxon>Asteraceae</taxon>
        <taxon>Asteroideae</taxon>
        <taxon>Heliantheae alliance</taxon>
        <taxon>Millerieae</taxon>
        <taxon>Smallanthus</taxon>
    </lineage>
</organism>
<accession>A0ACB8XVN8</accession>
<name>A0ACB8XVN8_9ASTR</name>
<proteinExistence type="predicted"/>
<dbReference type="EMBL" id="CM042046">
    <property type="protein sequence ID" value="KAI3675389.1"/>
    <property type="molecule type" value="Genomic_DNA"/>
</dbReference>
<gene>
    <name evidence="1" type="ORF">L1987_84979</name>
</gene>
<reference evidence="2" key="1">
    <citation type="journal article" date="2022" name="Mol. Ecol. Resour.">
        <title>The genomes of chicory, endive, great burdock and yacon provide insights into Asteraceae palaeo-polyploidization history and plant inulin production.</title>
        <authorList>
            <person name="Fan W."/>
            <person name="Wang S."/>
            <person name="Wang H."/>
            <person name="Wang A."/>
            <person name="Jiang F."/>
            <person name="Liu H."/>
            <person name="Zhao H."/>
            <person name="Xu D."/>
            <person name="Zhang Y."/>
        </authorList>
    </citation>
    <scope>NUCLEOTIDE SEQUENCE [LARGE SCALE GENOMIC DNA]</scope>
    <source>
        <strain evidence="2">cv. Yunnan</strain>
    </source>
</reference>